<sequence length="148" mass="16790">MISTVIDNQDSKGISKSMRSTRDFGKAPENGAKKARRLVYPKAGVIGDRISATAIASSLFIASVVVFRRRGSQRLSLVDLRLVQSDRKQCAGRISLSRRQIRRSFHHRNRNKRLIYRSAKKSHGREKIVGNQITVKFRNPEKDESVTI</sequence>
<feature type="transmembrane region" description="Helical" evidence="2">
    <location>
        <begin position="50"/>
        <end position="67"/>
    </location>
</feature>
<reference evidence="3" key="1">
    <citation type="submission" date="1998-03" db="EMBL/GenBank/DDBJ databases">
        <authorList>
            <person name="Bevan M."/>
            <person name="Hilbert H."/>
            <person name="Braun M."/>
            <person name="Holzer E."/>
            <person name="Brandt A."/>
            <person name="Duesterhoeft A."/>
            <person name="Hoheisel J."/>
            <person name="Jesse T."/>
            <person name="Heijnen L."/>
            <person name="Vos P."/>
            <person name="Mewes H.W."/>
            <person name="Mayer K."/>
            <person name="Schueller C."/>
        </authorList>
    </citation>
    <scope>NUCLEOTIDE SEQUENCE</scope>
</reference>
<name>O65512_ARATH</name>
<evidence type="ECO:0000256" key="1">
    <source>
        <dbReference type="SAM" id="MobiDB-lite"/>
    </source>
</evidence>
<feature type="region of interest" description="Disordered" evidence="1">
    <location>
        <begin position="1"/>
        <end position="32"/>
    </location>
</feature>
<keyword evidence="2" id="KW-1133">Transmembrane helix</keyword>
<evidence type="ECO:0000313" key="4">
    <source>
        <dbReference type="EMBL" id="CAB80291.1"/>
    </source>
</evidence>
<reference evidence="4" key="4">
    <citation type="submission" date="2000-03" db="EMBL/GenBank/DDBJ databases">
        <authorList>
            <person name="Hilbert H."/>
            <person name="Braun M."/>
            <person name="Holzer E."/>
            <person name="Brandt A."/>
            <person name="Duesterhoeft A."/>
            <person name="Mewes H.W."/>
            <person name="Lemcke K."/>
            <person name="Mayer K.F.X."/>
        </authorList>
    </citation>
    <scope>NUCLEOTIDE SEQUENCE</scope>
</reference>
<dbReference type="EMBL" id="AL022141">
    <property type="protein sequence ID" value="CAA18126.1"/>
    <property type="molecule type" value="Genomic_DNA"/>
</dbReference>
<dbReference type="AlphaFoldDB" id="O65512"/>
<protein>
    <submittedName>
        <fullName evidence="3">Hypothatical protein</fullName>
    </submittedName>
</protein>
<gene>
    <name evidence="3" type="primary">F23E13.90</name>
    <name evidence="4" type="ordered locus">At4g36200</name>
</gene>
<dbReference type="EMBL" id="AL161589">
    <property type="protein sequence ID" value="CAB80291.1"/>
    <property type="molecule type" value="Genomic_DNA"/>
</dbReference>
<keyword evidence="2" id="KW-0472">Membrane</keyword>
<evidence type="ECO:0000256" key="2">
    <source>
        <dbReference type="SAM" id="Phobius"/>
    </source>
</evidence>
<dbReference type="PIR" id="T04589">
    <property type="entry name" value="T04589"/>
</dbReference>
<reference key="3">
    <citation type="journal article" date="1999" name="Nature">
        <title>Sequence and analysis of chromosome 4 of the plant Arabidopsis thaliana.</title>
        <authorList>
            <consortium name="EU"/>
            <consortium name="CSHL and WU Arabidopsis Sequencing Project"/>
            <person name="Mayer K."/>
            <person name="Schuller C."/>
            <person name="Wambutt R."/>
            <person name="Murphy G."/>
            <person name="Volckaert G."/>
            <person name="Pohl T."/>
            <person name="Dusterhoft A."/>
            <person name="Stiekema W."/>
            <person name="Entian K.D."/>
            <person name="Terryn N."/>
            <person name="Harris B."/>
            <person name="Ansorge W."/>
            <person name="Brandt P."/>
            <person name="Grivell L."/>
            <person name="Rieger M."/>
            <person name="Weichselgartner M."/>
            <person name="de Simone V."/>
            <person name="Obermaier B."/>
            <person name="Mache R."/>
            <person name="Muller M."/>
            <person name="Kreis M."/>
            <person name="Delseny M."/>
            <person name="Puigdomenech P."/>
            <person name="Watson M."/>
            <person name="Schmidtheini T."/>
            <person name="Reichert B."/>
            <person name="Portatelle D."/>
            <person name="Perez-Alonso M."/>
            <person name="Boutry M."/>
            <person name="Bancroft I."/>
            <person name="Vos P."/>
            <person name="Hoheisel J."/>
            <person name="Zimmermann W."/>
            <person name="Wedler H."/>
            <person name="Ridley P."/>
            <person name="Langham S.A."/>
            <person name="McCullagh B."/>
            <person name="Bilham L."/>
            <person name="Robben J."/>
            <person name="Van der Schueren J."/>
            <person name="Grymonprez B."/>
            <person name="Chuang Y.J."/>
            <person name="Vandenbussche F."/>
            <person name="Braeken M."/>
            <person name="Weltjens I."/>
            <person name="Voet M."/>
            <person name="Bastiaens I."/>
            <person name="Aert R."/>
            <person name="Defoor E."/>
            <person name="Weitzenegger T."/>
            <person name="Bothe G."/>
            <person name="Ramsperger U."/>
            <person name="Hilbert H."/>
            <person name="Braun M."/>
            <person name="Holzer E."/>
            <person name="Brandt A."/>
            <person name="Peters S."/>
            <person name="van Staveren M."/>
            <person name="Dirske W."/>
            <person name="Mooijman P."/>
            <person name="Klein Lankhorst R."/>
            <person name="Rose M."/>
            <person name="Hauf J."/>
            <person name="Kotter P."/>
            <person name="Berneiser S."/>
            <person name="Hempel S."/>
            <person name="Feldpausch M."/>
            <person name="Lamberth S."/>
            <person name="Van den Daele H."/>
            <person name="De Keyser A."/>
            <person name="Buysshaert C."/>
            <person name="Gielen J."/>
            <person name="Villarroel R."/>
            <person name="De Clercq R."/>
            <person name="Van Montagu M."/>
            <person name="Rogers J."/>
            <person name="Cronin A."/>
            <person name="Quail M."/>
            <person name="Bray-Allen S."/>
            <person name="Clark L."/>
            <person name="Doggett J."/>
            <person name="Hall S."/>
            <person name="Kay M."/>
            <person name="Lennard N."/>
            <person name="McLay K."/>
            <person name="Mayes R."/>
            <person name="Pettett A."/>
            <person name="Rajandream M.A."/>
            <person name="Lyne M."/>
            <person name="Benes V."/>
            <person name="Rechmann S."/>
            <person name="Borkova D."/>
            <person name="Blocker H."/>
            <person name="Scharfe M."/>
            <person name="Grimm M."/>
            <person name="Lohnert T.H."/>
            <person name="Dose S."/>
            <person name="de Haan M."/>
            <person name="Maarse A."/>
            <person name="Schafer M."/>
            <person name="Muller-Auer S."/>
            <person name="Gabel C."/>
            <person name="Fuchs M."/>
            <person name="Fartmann B."/>
            <person name="Granderath K."/>
            <person name="Dauner D."/>
            <person name="Herzl A."/>
            <person name="Neumann S."/>
            <person name="Argiriou A."/>
            <person name="Vitale D."/>
            <person name="Liguori R."/>
            <person name="Piravandi E."/>
            <person name="Massenet O."/>
            <person name="Quigley F."/>
            <person name="Clabauld G."/>
            <person name="Mundlein A."/>
            <person name="Felber R."/>
            <person name="Schnabl S."/>
            <person name="Hiller R."/>
            <person name="Schmidt W."/>
            <person name="Lecharny A."/>
            <person name="Aubourg S."/>
            <person name="Chefdor F."/>
            <person name="Cooke R."/>
            <person name="Berger C."/>
            <person name="Montfort A."/>
            <person name="Casacuberta E."/>
            <person name="Gibbons T."/>
            <person name="Weber N."/>
            <person name="Vandenbol M."/>
            <person name="Bargues M."/>
            <person name="Terol J."/>
            <person name="Torres A."/>
            <person name="Perez-Perez A."/>
            <person name="Purnelle B."/>
            <person name="Bent E."/>
            <person name="Johnson S."/>
            <person name="Tacon D."/>
            <person name="Jesse T."/>
            <person name="Heijnen L."/>
            <person name="Schwarz S."/>
            <person name="Scholler P."/>
            <person name="Heber S."/>
            <person name="Francs P."/>
            <person name="Bielke C."/>
            <person name="Frishman D."/>
            <person name="Haase D."/>
            <person name="Lemcke K."/>
            <person name="Mewes H.W."/>
            <person name="Stocker S."/>
            <person name="Zaccaria P."/>
            <person name="Bevan M."/>
            <person name="Wilson R.K."/>
            <person name="de la Bastide M."/>
            <person name="Habermann K."/>
            <person name="Parnell L."/>
            <person name="Dedhia N."/>
            <person name="Gnoj L."/>
            <person name="Schutz K."/>
            <person name="Huang E."/>
            <person name="Spiegel L."/>
            <person name="Sehkon M."/>
            <person name="Murray J."/>
            <person name="Sheet P."/>
            <person name="Cordes M."/>
            <person name="Abu-Threideh J."/>
            <person name="Stoneking T."/>
            <person name="Kalicki J."/>
            <person name="Graves T."/>
            <person name="Harmon G."/>
            <person name="Edwards J."/>
            <person name="Latreille P."/>
            <person name="Courtney L."/>
            <person name="Cloud J."/>
            <person name="Abbott A."/>
            <person name="Scott K."/>
            <person name="Johnson D."/>
            <person name="Minx P."/>
            <person name="Bentley D."/>
            <person name="Fulton B."/>
            <person name="Miller N."/>
            <person name="Greco T."/>
            <person name="Kemp K."/>
            <person name="Kramer J."/>
            <person name="Fulton L."/>
            <person name="Mardis E."/>
            <person name="Dante M."/>
            <person name="Pepin K."/>
            <person name="Hillier L."/>
            <person name="Nelson J."/>
            <person name="Spieth J."/>
            <person name="Ryan E."/>
            <person name="Andrews S."/>
            <person name="Geisel C."/>
            <person name="Layman D."/>
            <person name="Du H."/>
            <person name="Ali J."/>
            <person name="Berghoff A."/>
            <person name="Jones K."/>
            <person name="Drone K."/>
            <person name="Cotton M."/>
            <person name="Joshu C."/>
            <person name="Antonoiu B."/>
            <person name="Zidanic M."/>
            <person name="Strong C."/>
            <person name="Sun H."/>
            <person name="Lamar B."/>
            <person name="Yordan C."/>
            <person name="Ma P."/>
            <person name="Zhong J."/>
            <person name="Preston R."/>
            <person name="Vil D."/>
            <person name="Shekher M."/>
            <person name="Matero A."/>
            <person name="Shah R."/>
            <person name="Swaby I.K."/>
            <person name="O'Shaughnessy A."/>
            <person name="Rodriguez M."/>
            <person name="Hoffmann J."/>
            <person name="Till S."/>
            <person name="Granat S."/>
            <person name="Shohdy N."/>
            <person name="Hasegawa A."/>
            <person name="Hameed A."/>
            <person name="Lodhi M."/>
            <person name="Johnson A."/>
            <person name="Chen E."/>
            <person name="Marra M."/>
            <person name="Martienssen R."/>
            <person name="McCombie W.R."/>
        </authorList>
    </citation>
    <scope>NUCLEOTIDE SEQUENCE [LARGE SCALE GENOMIC DNA]</scope>
    <source>
        <strain>cv. Columbia</strain>
    </source>
</reference>
<feature type="compositionally biased region" description="Polar residues" evidence="1">
    <location>
        <begin position="1"/>
        <end position="18"/>
    </location>
</feature>
<evidence type="ECO:0000313" key="3">
    <source>
        <dbReference type="EMBL" id="CAA18126.1"/>
    </source>
</evidence>
<organism evidence="3">
    <name type="scientific">Arabidopsis thaliana</name>
    <name type="common">Mouse-ear cress</name>
    <dbReference type="NCBI Taxonomy" id="3702"/>
    <lineage>
        <taxon>Eukaryota</taxon>
        <taxon>Viridiplantae</taxon>
        <taxon>Streptophyta</taxon>
        <taxon>Embryophyta</taxon>
        <taxon>Tracheophyta</taxon>
        <taxon>Spermatophyta</taxon>
        <taxon>Magnoliopsida</taxon>
        <taxon>eudicotyledons</taxon>
        <taxon>Gunneridae</taxon>
        <taxon>Pentapetalae</taxon>
        <taxon>rosids</taxon>
        <taxon>malvids</taxon>
        <taxon>Brassicales</taxon>
        <taxon>Brassicaceae</taxon>
        <taxon>Camelineae</taxon>
        <taxon>Arabidopsis</taxon>
    </lineage>
</organism>
<keyword evidence="2" id="KW-0812">Transmembrane</keyword>
<accession>O65512</accession>
<reference evidence="3" key="2">
    <citation type="submission" date="1998-03" db="EMBL/GenBank/DDBJ databases">
        <authorList>
            <person name="EU Arabidopsis sequencing project"/>
        </authorList>
    </citation>
    <scope>NUCLEOTIDE SEQUENCE</scope>
</reference>
<proteinExistence type="predicted"/>